<comment type="caution">
    <text evidence="2">Lacks conserved residue(s) required for the propagation of feature annotation.</text>
</comment>
<evidence type="ECO:0000256" key="3">
    <source>
        <dbReference type="RuleBase" id="RU000524"/>
    </source>
</evidence>
<feature type="region of interest" description="Disordered" evidence="4">
    <location>
        <begin position="104"/>
        <end position="187"/>
    </location>
</feature>
<evidence type="ECO:0000256" key="2">
    <source>
        <dbReference type="HAMAP-Rule" id="MF_00984"/>
    </source>
</evidence>
<evidence type="ECO:0000313" key="5">
    <source>
        <dbReference type="EMBL" id="VUX02623.1"/>
    </source>
</evidence>
<dbReference type="InterPro" id="IPR011344">
    <property type="entry name" value="ssDNA-bd"/>
</dbReference>
<proteinExistence type="inferred from homology"/>
<accession>A0A564T5N2</accession>
<dbReference type="PROSITE" id="PS50935">
    <property type="entry name" value="SSB"/>
    <property type="match status" value="1"/>
</dbReference>
<protein>
    <recommendedName>
        <fullName evidence="2 3">Single-stranded DNA-binding protein</fullName>
        <shortName evidence="2">SSB</shortName>
    </recommendedName>
</protein>
<feature type="compositionally biased region" description="Acidic residues" evidence="4">
    <location>
        <begin position="173"/>
        <end position="187"/>
    </location>
</feature>
<dbReference type="Proteomes" id="UP000358366">
    <property type="component" value="Unassembled WGS sequence"/>
</dbReference>
<comment type="subunit">
    <text evidence="2">Homotetramer.</text>
</comment>
<gene>
    <name evidence="5" type="primary">ssb_2</name>
    <name evidence="5" type="ORF">DFSSTS7063_01119</name>
</gene>
<dbReference type="HAMAP" id="MF_00984">
    <property type="entry name" value="SSB"/>
    <property type="match status" value="1"/>
</dbReference>
<dbReference type="EMBL" id="CABHNI010000019">
    <property type="protein sequence ID" value="VUX02623.1"/>
    <property type="molecule type" value="Genomic_DNA"/>
</dbReference>
<dbReference type="Gene3D" id="2.40.50.140">
    <property type="entry name" value="Nucleic acid-binding proteins"/>
    <property type="match status" value="1"/>
</dbReference>
<name>A0A564T5N2_9FIRM</name>
<dbReference type="InterPro" id="IPR000424">
    <property type="entry name" value="Primosome_PriB/ssb"/>
</dbReference>
<dbReference type="RefSeq" id="WP_117989119.1">
    <property type="nucleotide sequence ID" value="NZ_CABHNI010000019.1"/>
</dbReference>
<dbReference type="CDD" id="cd04496">
    <property type="entry name" value="SSB_OBF"/>
    <property type="match status" value="1"/>
</dbReference>
<dbReference type="GO" id="GO:0003697">
    <property type="term" value="F:single-stranded DNA binding"/>
    <property type="evidence" value="ECO:0007669"/>
    <property type="project" value="UniProtKB-UniRule"/>
</dbReference>
<evidence type="ECO:0000256" key="1">
    <source>
        <dbReference type="ARBA" id="ARBA00023125"/>
    </source>
</evidence>
<organism evidence="5 6">
    <name type="scientific">Dorea formicigenerans</name>
    <dbReference type="NCBI Taxonomy" id="39486"/>
    <lineage>
        <taxon>Bacteria</taxon>
        <taxon>Bacillati</taxon>
        <taxon>Bacillota</taxon>
        <taxon>Clostridia</taxon>
        <taxon>Lachnospirales</taxon>
        <taxon>Lachnospiraceae</taxon>
        <taxon>Dorea</taxon>
    </lineage>
</organism>
<sequence length="187" mass="21373">MNKSIMMGRLVRDPEINYTTKKDGDEFVVANFRIAVDRKYSDETDFFPCTAFGWLAEFVEKYLYQGIKIVITGRMENNNYTNKDGDKVYGVRLCCDEIEFAESKNSQDDDEDDSKSRSRSNKSRQSSSRGRKSSGSQRSSKSSSGRSGRNSNYSSGKSSRSSSQRGRSSRNDDVDEQFDDMDYEEFD</sequence>
<keyword evidence="1 2" id="KW-0238">DNA-binding</keyword>
<dbReference type="SUPFAM" id="SSF50249">
    <property type="entry name" value="Nucleic acid-binding proteins"/>
    <property type="match status" value="1"/>
</dbReference>
<dbReference type="InterPro" id="IPR012340">
    <property type="entry name" value="NA-bd_OB-fold"/>
</dbReference>
<dbReference type="AlphaFoldDB" id="A0A564T5N2"/>
<evidence type="ECO:0000313" key="6">
    <source>
        <dbReference type="Proteomes" id="UP000358366"/>
    </source>
</evidence>
<feature type="compositionally biased region" description="Low complexity" evidence="4">
    <location>
        <begin position="123"/>
        <end position="166"/>
    </location>
</feature>
<dbReference type="Pfam" id="PF00436">
    <property type="entry name" value="SSB"/>
    <property type="match status" value="1"/>
</dbReference>
<evidence type="ECO:0000256" key="4">
    <source>
        <dbReference type="SAM" id="MobiDB-lite"/>
    </source>
</evidence>
<reference evidence="5 6" key="1">
    <citation type="submission" date="2019-07" db="EMBL/GenBank/DDBJ databases">
        <authorList>
            <person name="Hibberd C M."/>
            <person name="Gehrig L. J."/>
            <person name="Chang H.-W."/>
            <person name="Venkatesh S."/>
        </authorList>
    </citation>
    <scope>NUCLEOTIDE SEQUENCE [LARGE SCALE GENOMIC DNA]</scope>
    <source>
        <strain evidence="5">Dorea_formicigenerans_SSTS_Bg7063</strain>
    </source>
</reference>
<dbReference type="NCBIfam" id="TIGR00621">
    <property type="entry name" value="ssb"/>
    <property type="match status" value="1"/>
</dbReference>
<dbReference type="GO" id="GO:0006260">
    <property type="term" value="P:DNA replication"/>
    <property type="evidence" value="ECO:0007669"/>
    <property type="project" value="InterPro"/>
</dbReference>